<dbReference type="InterPro" id="IPR027417">
    <property type="entry name" value="P-loop_NTPase"/>
</dbReference>
<dbReference type="InterPro" id="IPR050678">
    <property type="entry name" value="DNA_Partitioning_ATPase"/>
</dbReference>
<dbReference type="InterPro" id="IPR025669">
    <property type="entry name" value="AAA_dom"/>
</dbReference>
<feature type="domain" description="AAA" evidence="1">
    <location>
        <begin position="120"/>
        <end position="295"/>
    </location>
</feature>
<dbReference type="EMBL" id="MCRJ01000053">
    <property type="protein sequence ID" value="ODN70336.1"/>
    <property type="molecule type" value="Genomic_DNA"/>
</dbReference>
<dbReference type="NCBIfam" id="NF010443">
    <property type="entry name" value="PRK13869.1"/>
    <property type="match status" value="1"/>
</dbReference>
<dbReference type="Pfam" id="PF13614">
    <property type="entry name" value="AAA_31"/>
    <property type="match status" value="1"/>
</dbReference>
<proteinExistence type="predicted"/>
<name>A0A1E3H3G1_9HYPH</name>
<comment type="caution">
    <text evidence="2">The sequence shown here is derived from an EMBL/GenBank/DDBJ whole genome shotgun (WGS) entry which is preliminary data.</text>
</comment>
<accession>A0A1E3H3G1</accession>
<reference evidence="2 3" key="1">
    <citation type="submission" date="2016-07" db="EMBL/GenBank/DDBJ databases">
        <title>Draft Genome Sequence of Methylobrevis pamukkalensis PK2.</title>
        <authorList>
            <person name="Vasilenko O.V."/>
            <person name="Doronina N.V."/>
            <person name="Shmareva M.N."/>
            <person name="Tarlachkov S.V."/>
            <person name="Mustakhimov I."/>
            <person name="Trotsenko Y.A."/>
        </authorList>
    </citation>
    <scope>NUCLEOTIDE SEQUENCE [LARGE SCALE GENOMIC DNA]</scope>
    <source>
        <strain evidence="2 3">PK2</strain>
    </source>
</reference>
<organism evidence="2 3">
    <name type="scientific">Methylobrevis pamukkalensis</name>
    <dbReference type="NCBI Taxonomy" id="1439726"/>
    <lineage>
        <taxon>Bacteria</taxon>
        <taxon>Pseudomonadati</taxon>
        <taxon>Pseudomonadota</taxon>
        <taxon>Alphaproteobacteria</taxon>
        <taxon>Hyphomicrobiales</taxon>
        <taxon>Pleomorphomonadaceae</taxon>
        <taxon>Methylobrevis</taxon>
    </lineage>
</organism>
<dbReference type="PANTHER" id="PTHR13696:SF52">
    <property type="entry name" value="PARA FAMILY PROTEIN CT_582"/>
    <property type="match status" value="1"/>
</dbReference>
<dbReference type="AlphaFoldDB" id="A0A1E3H3G1"/>
<dbReference type="GO" id="GO:0016787">
    <property type="term" value="F:hydrolase activity"/>
    <property type="evidence" value="ECO:0007669"/>
    <property type="project" value="UniProtKB-KW"/>
</dbReference>
<dbReference type="NCBIfam" id="TIGR03453">
    <property type="entry name" value="partition_RepA"/>
    <property type="match status" value="1"/>
</dbReference>
<dbReference type="EC" id="3.6.-.-" evidence="2"/>
<keyword evidence="3" id="KW-1185">Reference proteome</keyword>
<evidence type="ECO:0000313" key="2">
    <source>
        <dbReference type="EMBL" id="ODN70336.1"/>
    </source>
</evidence>
<gene>
    <name evidence="2" type="primary">soj</name>
    <name evidence="2" type="ORF">A6302_02314</name>
</gene>
<evidence type="ECO:0000259" key="1">
    <source>
        <dbReference type="Pfam" id="PF13614"/>
    </source>
</evidence>
<sequence>MPQDQKTVAMPAGSSATIARFASLLSGRLNDLREALYAPETQKSLRSFSTQEVASLLGVAESTVRQLSLDGEGPEPERFSNGRRAYRLGQINELRRLLAARRPAEALDFLPHRRPGDKLQVLAVANFKGGSGKSTTTVHLCHYLALKGYRVLAIDLDPQASLSSMFGCQPEFDVGPNETLYAAIRYDDERRPLRDVVRETYFPGLDLVPGNLELAEFEHDTPHALARDDRGGDIFFRRLSSAIADIDADYDVVVIDCPPQLGFLTLGALFAATGLLITVHPAMLDVASMGQFLLMTSDLMSVVEEAGGVLSHDFIRFVLTRHNPHDVPQVHVATLLRSLFGDHVLTSPVLETTAIANAGLEKKSLYELERAAIGRETLNRALESVDAVNAEIVGLIEAAWGRRT</sequence>
<keyword evidence="2" id="KW-0378">Hydrolase</keyword>
<dbReference type="PANTHER" id="PTHR13696">
    <property type="entry name" value="P-LOOP CONTAINING NUCLEOSIDE TRIPHOSPHATE HYDROLASE"/>
    <property type="match status" value="1"/>
</dbReference>
<dbReference type="InterPro" id="IPR017818">
    <property type="entry name" value="Plasmid_partition_RepA"/>
</dbReference>
<evidence type="ECO:0000313" key="3">
    <source>
        <dbReference type="Proteomes" id="UP000094622"/>
    </source>
</evidence>
<dbReference type="SUPFAM" id="SSF52540">
    <property type="entry name" value="P-loop containing nucleoside triphosphate hydrolases"/>
    <property type="match status" value="1"/>
</dbReference>
<dbReference type="Proteomes" id="UP000094622">
    <property type="component" value="Unassembled WGS sequence"/>
</dbReference>
<dbReference type="Gene3D" id="1.10.1660.10">
    <property type="match status" value="1"/>
</dbReference>
<dbReference type="Gene3D" id="3.40.50.300">
    <property type="entry name" value="P-loop containing nucleotide triphosphate hydrolases"/>
    <property type="match status" value="1"/>
</dbReference>
<dbReference type="CDD" id="cd02042">
    <property type="entry name" value="ParAB_family"/>
    <property type="match status" value="1"/>
</dbReference>
<protein>
    <submittedName>
        <fullName evidence="2">Sporulation initiation inhibitor protein Soj</fullName>
        <ecNumber evidence="2">3.6.-.-</ecNumber>
    </submittedName>
</protein>
<dbReference type="PATRIC" id="fig|1439726.3.peg.2436"/>